<feature type="transmembrane region" description="Helical" evidence="1">
    <location>
        <begin position="29"/>
        <end position="48"/>
    </location>
</feature>
<name>A0A9E4KD90_9GAMM</name>
<keyword evidence="1" id="KW-1133">Transmembrane helix</keyword>
<keyword evidence="1" id="KW-0472">Membrane</keyword>
<feature type="transmembrane region" description="Helical" evidence="1">
    <location>
        <begin position="7"/>
        <end position="23"/>
    </location>
</feature>
<sequence>MIDYLEWIGALSGLLGAFLLATNTHSSKYGWVAFLVANIALIGFSIGINRNGLLLQ</sequence>
<dbReference type="EMBL" id="JAEPCM010000421">
    <property type="protein sequence ID" value="MCG7947084.1"/>
    <property type="molecule type" value="Genomic_DNA"/>
</dbReference>
<keyword evidence="1" id="KW-0812">Transmembrane</keyword>
<evidence type="ECO:0000256" key="1">
    <source>
        <dbReference type="SAM" id="Phobius"/>
    </source>
</evidence>
<evidence type="ECO:0000313" key="2">
    <source>
        <dbReference type="EMBL" id="MCG7947084.1"/>
    </source>
</evidence>
<protein>
    <recommendedName>
        <fullName evidence="4">Nicotinamide riboside transporter PnuC</fullName>
    </recommendedName>
</protein>
<evidence type="ECO:0008006" key="4">
    <source>
        <dbReference type="Google" id="ProtNLM"/>
    </source>
</evidence>
<proteinExistence type="predicted"/>
<evidence type="ECO:0000313" key="3">
    <source>
        <dbReference type="Proteomes" id="UP000886667"/>
    </source>
</evidence>
<organism evidence="2 3">
    <name type="scientific">Candidatus Thiodiazotropha taylori</name>
    <dbReference type="NCBI Taxonomy" id="2792791"/>
    <lineage>
        <taxon>Bacteria</taxon>
        <taxon>Pseudomonadati</taxon>
        <taxon>Pseudomonadota</taxon>
        <taxon>Gammaproteobacteria</taxon>
        <taxon>Chromatiales</taxon>
        <taxon>Sedimenticolaceae</taxon>
        <taxon>Candidatus Thiodiazotropha</taxon>
    </lineage>
</organism>
<comment type="caution">
    <text evidence="2">The sequence shown here is derived from an EMBL/GenBank/DDBJ whole genome shotgun (WGS) entry which is preliminary data.</text>
</comment>
<dbReference type="AlphaFoldDB" id="A0A9E4KD90"/>
<reference evidence="2" key="1">
    <citation type="journal article" date="2021" name="Proc. Natl. Acad. Sci. U.S.A.">
        <title>Global biogeography of chemosynthetic symbionts reveals both localized and globally distributed symbiont groups. .</title>
        <authorList>
            <person name="Osvatic J.T."/>
            <person name="Wilkins L.G.E."/>
            <person name="Leibrecht L."/>
            <person name="Leray M."/>
            <person name="Zauner S."/>
            <person name="Polzin J."/>
            <person name="Camacho Y."/>
            <person name="Gros O."/>
            <person name="van Gils J.A."/>
            <person name="Eisen J.A."/>
            <person name="Petersen J.M."/>
            <person name="Yuen B."/>
        </authorList>
    </citation>
    <scope>NUCLEOTIDE SEQUENCE</scope>
    <source>
        <strain evidence="2">MAGclacostrist064TRANS</strain>
    </source>
</reference>
<gene>
    <name evidence="2" type="ORF">JAZ07_12135</name>
</gene>
<dbReference type="Proteomes" id="UP000886667">
    <property type="component" value="Unassembled WGS sequence"/>
</dbReference>
<accession>A0A9E4KD90</accession>